<sequence length="87" mass="9660">MSRSWSWLTAHMSHQRNFQLTISSVLCIRHTMGKTRSNAEAQIRSRTTKSSTSMSTITRKGSARGKINLSTTAAETEKNNGTNNTQS</sequence>
<protein>
    <submittedName>
        <fullName evidence="2">Uncharacterized protein</fullName>
    </submittedName>
</protein>
<accession>A0A813PUH3</accession>
<dbReference type="EMBL" id="CAJOBC010000125">
    <property type="protein sequence ID" value="CAF3541214.1"/>
    <property type="molecule type" value="Genomic_DNA"/>
</dbReference>
<organism evidence="2 4">
    <name type="scientific">Didymodactylos carnosus</name>
    <dbReference type="NCBI Taxonomy" id="1234261"/>
    <lineage>
        <taxon>Eukaryota</taxon>
        <taxon>Metazoa</taxon>
        <taxon>Spiralia</taxon>
        <taxon>Gnathifera</taxon>
        <taxon>Rotifera</taxon>
        <taxon>Eurotatoria</taxon>
        <taxon>Bdelloidea</taxon>
        <taxon>Philodinida</taxon>
        <taxon>Philodinidae</taxon>
        <taxon>Didymodactylos</taxon>
    </lineage>
</organism>
<feature type="region of interest" description="Disordered" evidence="1">
    <location>
        <begin position="35"/>
        <end position="87"/>
    </location>
</feature>
<reference evidence="2" key="1">
    <citation type="submission" date="2021-02" db="EMBL/GenBank/DDBJ databases">
        <authorList>
            <person name="Nowell W R."/>
        </authorList>
    </citation>
    <scope>NUCLEOTIDE SEQUENCE</scope>
</reference>
<dbReference type="AlphaFoldDB" id="A0A813PUH3"/>
<comment type="caution">
    <text evidence="2">The sequence shown here is derived from an EMBL/GenBank/DDBJ whole genome shotgun (WGS) entry which is preliminary data.</text>
</comment>
<dbReference type="Proteomes" id="UP000681722">
    <property type="component" value="Unassembled WGS sequence"/>
</dbReference>
<feature type="compositionally biased region" description="Low complexity" evidence="1">
    <location>
        <begin position="44"/>
        <end position="60"/>
    </location>
</feature>
<feature type="compositionally biased region" description="Polar residues" evidence="1">
    <location>
        <begin position="68"/>
        <end position="87"/>
    </location>
</feature>
<dbReference type="EMBL" id="CAJNOQ010000125">
    <property type="protein sequence ID" value="CAF0760396.1"/>
    <property type="molecule type" value="Genomic_DNA"/>
</dbReference>
<proteinExistence type="predicted"/>
<evidence type="ECO:0000256" key="1">
    <source>
        <dbReference type="SAM" id="MobiDB-lite"/>
    </source>
</evidence>
<name>A0A813PUH3_9BILA</name>
<evidence type="ECO:0000313" key="2">
    <source>
        <dbReference type="EMBL" id="CAF0760396.1"/>
    </source>
</evidence>
<feature type="non-terminal residue" evidence="2">
    <location>
        <position position="87"/>
    </location>
</feature>
<evidence type="ECO:0000313" key="3">
    <source>
        <dbReference type="EMBL" id="CAF3541214.1"/>
    </source>
</evidence>
<evidence type="ECO:0000313" key="4">
    <source>
        <dbReference type="Proteomes" id="UP000663829"/>
    </source>
</evidence>
<keyword evidence="4" id="KW-1185">Reference proteome</keyword>
<dbReference type="Proteomes" id="UP000663829">
    <property type="component" value="Unassembled WGS sequence"/>
</dbReference>
<gene>
    <name evidence="2" type="ORF">GPM918_LOCUS1351</name>
    <name evidence="3" type="ORF">SRO942_LOCUS1351</name>
</gene>